<dbReference type="HAMAP" id="MF_02019">
    <property type="entry name" value="MurF"/>
    <property type="match status" value="1"/>
</dbReference>
<feature type="domain" description="Mur ligase N-terminal catalytic" evidence="12">
    <location>
        <begin position="29"/>
        <end position="80"/>
    </location>
</feature>
<comment type="catalytic activity">
    <reaction evidence="10 11">
        <text>D-alanyl-D-alanine + UDP-N-acetyl-alpha-D-muramoyl-L-alanyl-gamma-D-glutamyl-meso-2,6-diaminopimelate + ATP = UDP-N-acetyl-alpha-D-muramoyl-L-alanyl-gamma-D-glutamyl-meso-2,6-diaminopimeloyl-D-alanyl-D-alanine + ADP + phosphate + H(+)</text>
        <dbReference type="Rhea" id="RHEA:28374"/>
        <dbReference type="ChEBI" id="CHEBI:15378"/>
        <dbReference type="ChEBI" id="CHEBI:30616"/>
        <dbReference type="ChEBI" id="CHEBI:43474"/>
        <dbReference type="ChEBI" id="CHEBI:57822"/>
        <dbReference type="ChEBI" id="CHEBI:61386"/>
        <dbReference type="ChEBI" id="CHEBI:83905"/>
        <dbReference type="ChEBI" id="CHEBI:456216"/>
        <dbReference type="EC" id="6.3.2.10"/>
    </reaction>
</comment>
<comment type="function">
    <text evidence="10 11">Involved in cell wall formation. Catalyzes the final step in the synthesis of UDP-N-acetylmuramoyl-pentapeptide, the precursor of murein.</text>
</comment>
<dbReference type="GO" id="GO:0008360">
    <property type="term" value="P:regulation of cell shape"/>
    <property type="evidence" value="ECO:0007669"/>
    <property type="project" value="UniProtKB-KW"/>
</dbReference>
<keyword evidence="9 10" id="KW-0961">Cell wall biogenesis/degradation</keyword>
<evidence type="ECO:0000256" key="5">
    <source>
        <dbReference type="ARBA" id="ARBA00022840"/>
    </source>
</evidence>
<dbReference type="PANTHER" id="PTHR43024">
    <property type="entry name" value="UDP-N-ACETYLMURAMOYL-TRIPEPTIDE--D-ALANYL-D-ALANINE LIGASE"/>
    <property type="match status" value="1"/>
</dbReference>
<dbReference type="SUPFAM" id="SSF63418">
    <property type="entry name" value="MurE/MurF N-terminal domain"/>
    <property type="match status" value="1"/>
</dbReference>
<dbReference type="GO" id="GO:0071555">
    <property type="term" value="P:cell wall organization"/>
    <property type="evidence" value="ECO:0007669"/>
    <property type="project" value="UniProtKB-KW"/>
</dbReference>
<reference evidence="15 16" key="2">
    <citation type="submission" date="2019-02" db="EMBL/GenBank/DDBJ databases">
        <title>'Lichenibacterium ramalinii' gen. nov. sp. nov., 'Lichenibacterium minor' gen. nov. sp. nov.</title>
        <authorList>
            <person name="Pankratov T."/>
        </authorList>
    </citation>
    <scope>NUCLEOTIDE SEQUENCE [LARGE SCALE GENOMIC DNA]</scope>
    <source>
        <strain evidence="15 16">RmlP001</strain>
    </source>
</reference>
<comment type="similarity">
    <text evidence="10">Belongs to the MurCDEF family. MurF subfamily.</text>
</comment>
<evidence type="ECO:0000256" key="9">
    <source>
        <dbReference type="ARBA" id="ARBA00023316"/>
    </source>
</evidence>
<dbReference type="InterPro" id="IPR035911">
    <property type="entry name" value="MurE/MurF_N"/>
</dbReference>
<evidence type="ECO:0000256" key="4">
    <source>
        <dbReference type="ARBA" id="ARBA00022741"/>
    </source>
</evidence>
<dbReference type="GO" id="GO:0051301">
    <property type="term" value="P:cell division"/>
    <property type="evidence" value="ECO:0007669"/>
    <property type="project" value="UniProtKB-KW"/>
</dbReference>
<evidence type="ECO:0000259" key="13">
    <source>
        <dbReference type="Pfam" id="PF02875"/>
    </source>
</evidence>
<protein>
    <recommendedName>
        <fullName evidence="10 11">UDP-N-acetylmuramoyl-tripeptide--D-alanyl-D-alanine ligase</fullName>
        <ecNumber evidence="10 11">6.3.2.10</ecNumber>
    </recommendedName>
    <alternativeName>
        <fullName evidence="10">D-alanyl-D-alanine-adding enzyme</fullName>
    </alternativeName>
</protein>
<dbReference type="EC" id="6.3.2.10" evidence="10 11"/>
<dbReference type="Proteomes" id="UP000289411">
    <property type="component" value="Unassembled WGS sequence"/>
</dbReference>
<evidence type="ECO:0000256" key="2">
    <source>
        <dbReference type="ARBA" id="ARBA00022598"/>
    </source>
</evidence>
<evidence type="ECO:0000259" key="12">
    <source>
        <dbReference type="Pfam" id="PF01225"/>
    </source>
</evidence>
<dbReference type="PANTHER" id="PTHR43024:SF1">
    <property type="entry name" value="UDP-N-ACETYLMURAMOYL-TRIPEPTIDE--D-ALANYL-D-ALANINE LIGASE"/>
    <property type="match status" value="1"/>
</dbReference>
<evidence type="ECO:0000256" key="3">
    <source>
        <dbReference type="ARBA" id="ARBA00022618"/>
    </source>
</evidence>
<feature type="domain" description="Mur ligase C-terminal" evidence="13">
    <location>
        <begin position="340"/>
        <end position="453"/>
    </location>
</feature>
<dbReference type="InterPro" id="IPR004101">
    <property type="entry name" value="Mur_ligase_C"/>
</dbReference>
<dbReference type="InterPro" id="IPR013221">
    <property type="entry name" value="Mur_ligase_cen"/>
</dbReference>
<dbReference type="GO" id="GO:0008766">
    <property type="term" value="F:UDP-N-acetylmuramoylalanyl-D-glutamyl-2,6-diaminopimelate-D-alanyl-D-alanine ligase activity"/>
    <property type="evidence" value="ECO:0007669"/>
    <property type="project" value="RHEA"/>
</dbReference>
<dbReference type="GO" id="GO:0005737">
    <property type="term" value="C:cytoplasm"/>
    <property type="evidence" value="ECO:0007669"/>
    <property type="project" value="UniProtKB-SubCell"/>
</dbReference>
<keyword evidence="2 10" id="KW-0436">Ligase</keyword>
<dbReference type="OrthoDB" id="9801978at2"/>
<dbReference type="AlphaFoldDB" id="A0A4Q2R8P9"/>
<evidence type="ECO:0000313" key="15">
    <source>
        <dbReference type="EMBL" id="RYB02898.1"/>
    </source>
</evidence>
<dbReference type="Gene3D" id="3.40.1390.10">
    <property type="entry name" value="MurE/MurF, N-terminal domain"/>
    <property type="match status" value="1"/>
</dbReference>
<reference evidence="15 16" key="1">
    <citation type="submission" date="2018-09" db="EMBL/GenBank/DDBJ databases">
        <authorList>
            <person name="Grouzdev D.S."/>
            <person name="Krutkina M.S."/>
        </authorList>
    </citation>
    <scope>NUCLEOTIDE SEQUENCE [LARGE SCALE GENOMIC DNA]</scope>
    <source>
        <strain evidence="15 16">RmlP001</strain>
    </source>
</reference>
<dbReference type="NCBIfam" id="TIGR01143">
    <property type="entry name" value="murF"/>
    <property type="match status" value="1"/>
</dbReference>
<dbReference type="GO" id="GO:0005524">
    <property type="term" value="F:ATP binding"/>
    <property type="evidence" value="ECO:0007669"/>
    <property type="project" value="UniProtKB-UniRule"/>
</dbReference>
<keyword evidence="16" id="KW-1185">Reference proteome</keyword>
<dbReference type="UniPathway" id="UPA00219"/>
<name>A0A4Q2R8P9_9HYPH</name>
<evidence type="ECO:0000256" key="7">
    <source>
        <dbReference type="ARBA" id="ARBA00022984"/>
    </source>
</evidence>
<evidence type="ECO:0000259" key="14">
    <source>
        <dbReference type="Pfam" id="PF08245"/>
    </source>
</evidence>
<keyword evidence="4 10" id="KW-0547">Nucleotide-binding</keyword>
<evidence type="ECO:0000256" key="8">
    <source>
        <dbReference type="ARBA" id="ARBA00023306"/>
    </source>
</evidence>
<dbReference type="InterPro" id="IPR051046">
    <property type="entry name" value="MurCDEF_CellWall_CoF430Synth"/>
</dbReference>
<comment type="subcellular location">
    <subcellularLocation>
        <location evidence="10 11">Cytoplasm</location>
    </subcellularLocation>
</comment>
<evidence type="ECO:0000256" key="1">
    <source>
        <dbReference type="ARBA" id="ARBA00022490"/>
    </source>
</evidence>
<dbReference type="SUPFAM" id="SSF53244">
    <property type="entry name" value="MurD-like peptide ligases, peptide-binding domain"/>
    <property type="match status" value="1"/>
</dbReference>
<dbReference type="Pfam" id="PF01225">
    <property type="entry name" value="Mur_ligase"/>
    <property type="match status" value="1"/>
</dbReference>
<keyword evidence="1 10" id="KW-0963">Cytoplasm</keyword>
<dbReference type="Gene3D" id="3.90.190.20">
    <property type="entry name" value="Mur ligase, C-terminal domain"/>
    <property type="match status" value="1"/>
</dbReference>
<keyword evidence="7 10" id="KW-0573">Peptidoglycan synthesis</keyword>
<evidence type="ECO:0000256" key="6">
    <source>
        <dbReference type="ARBA" id="ARBA00022960"/>
    </source>
</evidence>
<gene>
    <name evidence="10" type="primary">murF</name>
    <name evidence="15" type="ORF">D3272_19555</name>
</gene>
<dbReference type="RefSeq" id="WP_129220893.1">
    <property type="nucleotide sequence ID" value="NZ_QYBC01000017.1"/>
</dbReference>
<evidence type="ECO:0000256" key="11">
    <source>
        <dbReference type="RuleBase" id="RU004136"/>
    </source>
</evidence>
<keyword evidence="8 10" id="KW-0131">Cell cycle</keyword>
<dbReference type="Pfam" id="PF02875">
    <property type="entry name" value="Mur_ligase_C"/>
    <property type="match status" value="1"/>
</dbReference>
<dbReference type="GO" id="GO:0047480">
    <property type="term" value="F:UDP-N-acetylmuramoyl-tripeptide-D-alanyl-D-alanine ligase activity"/>
    <property type="evidence" value="ECO:0007669"/>
    <property type="project" value="UniProtKB-UniRule"/>
</dbReference>
<dbReference type="GO" id="GO:0009252">
    <property type="term" value="P:peptidoglycan biosynthetic process"/>
    <property type="evidence" value="ECO:0007669"/>
    <property type="project" value="UniProtKB-UniRule"/>
</dbReference>
<keyword evidence="5 10" id="KW-0067">ATP-binding</keyword>
<dbReference type="InterPro" id="IPR036565">
    <property type="entry name" value="Mur-like_cat_sf"/>
</dbReference>
<keyword evidence="6 10" id="KW-0133">Cell shape</keyword>
<dbReference type="Pfam" id="PF08245">
    <property type="entry name" value="Mur_ligase_M"/>
    <property type="match status" value="1"/>
</dbReference>
<evidence type="ECO:0000256" key="10">
    <source>
        <dbReference type="HAMAP-Rule" id="MF_02019"/>
    </source>
</evidence>
<organism evidence="15 16">
    <name type="scientific">Lichenibacterium ramalinae</name>
    <dbReference type="NCBI Taxonomy" id="2316527"/>
    <lineage>
        <taxon>Bacteria</taxon>
        <taxon>Pseudomonadati</taxon>
        <taxon>Pseudomonadota</taxon>
        <taxon>Alphaproteobacteria</taxon>
        <taxon>Hyphomicrobiales</taxon>
        <taxon>Lichenihabitantaceae</taxon>
        <taxon>Lichenibacterium</taxon>
    </lineage>
</organism>
<keyword evidence="3 10" id="KW-0132">Cell division</keyword>
<dbReference type="EMBL" id="QYBC01000017">
    <property type="protein sequence ID" value="RYB02898.1"/>
    <property type="molecule type" value="Genomic_DNA"/>
</dbReference>
<comment type="pathway">
    <text evidence="10 11">Cell wall biogenesis; peptidoglycan biosynthesis.</text>
</comment>
<sequence>MNDAPLWSGLGLVTRLQARVSGLPPVDGIAGLSIDTRSVKAGDLFFAIRGDVHDGHDFVRAAFAAGAAAAVVDEAHAPALAGLPCLYVVDDVLAALGRLGAAARDRSDARVVAVTGSVGKTSVKEALRLVMADAGTTHASPASFNNHWGVPLTLARLPAEARYAVFEIGMNHAGEITPLVALVRPHIALVTTVAAAHLEHFASVDEIADAKGEIFSGVVPGGVAILNRDIDTYARLRRHAEASPARHVLTFGQHEEADARLVACTPTREGSDVSTRVLGRRVDFHLGAAGLHSAVNALGVLLAARAAGIDVDSAAASLGRYTAGHGRGAKSLLQLGGGTATLIDESYNANPTSMRAALAVLGATAPSGSGRRIAVLGDMRELGPEAERLHAELAEDVLAAGVDRVYAAGPLSHALFMRLPPELRGLWGEAATAIEGALADGIGPGDVVMVKGSNGSRMGPVVAALKDRFRAKTAGR</sequence>
<feature type="binding site" evidence="10">
    <location>
        <begin position="116"/>
        <end position="122"/>
    </location>
    <ligand>
        <name>ATP</name>
        <dbReference type="ChEBI" id="CHEBI:30616"/>
    </ligand>
</feature>
<dbReference type="InterPro" id="IPR036615">
    <property type="entry name" value="Mur_ligase_C_dom_sf"/>
</dbReference>
<dbReference type="SUPFAM" id="SSF53623">
    <property type="entry name" value="MurD-like peptide ligases, catalytic domain"/>
    <property type="match status" value="1"/>
</dbReference>
<dbReference type="Gene3D" id="3.40.1190.10">
    <property type="entry name" value="Mur-like, catalytic domain"/>
    <property type="match status" value="1"/>
</dbReference>
<feature type="domain" description="Mur ligase central" evidence="14">
    <location>
        <begin position="114"/>
        <end position="304"/>
    </location>
</feature>
<dbReference type="InterPro" id="IPR005863">
    <property type="entry name" value="UDP-N-AcMur_synth"/>
</dbReference>
<proteinExistence type="inferred from homology"/>
<dbReference type="InterPro" id="IPR000713">
    <property type="entry name" value="Mur_ligase_N"/>
</dbReference>
<comment type="caution">
    <text evidence="15">The sequence shown here is derived from an EMBL/GenBank/DDBJ whole genome shotgun (WGS) entry which is preliminary data.</text>
</comment>
<dbReference type="NCBIfam" id="NF010693">
    <property type="entry name" value="PRK14093.1"/>
    <property type="match status" value="1"/>
</dbReference>
<evidence type="ECO:0000313" key="16">
    <source>
        <dbReference type="Proteomes" id="UP000289411"/>
    </source>
</evidence>
<accession>A0A4Q2R8P9</accession>